<dbReference type="RefSeq" id="WP_158761547.1">
    <property type="nucleotide sequence ID" value="NZ_CP046911.1"/>
</dbReference>
<dbReference type="Gene3D" id="3.60.15.10">
    <property type="entry name" value="Ribonuclease Z/Hydroxyacylglutathione hydrolase-like"/>
    <property type="match status" value="1"/>
</dbReference>
<dbReference type="InterPro" id="IPR048933">
    <property type="entry name" value="B_lactamase-like_C"/>
</dbReference>
<sequence length="358" mass="39910">MTSDDSMIRQADGAALRYPFEALPAAGDALKVASGVRWMRLPLPGALTHINVWAIEDGDGWAIVDTGLSLPDSRAAWEALLAGPLENRRVTRVLVTHLHADHVGLAGWLTRRFDCPLWMTRVEYLTCRANVADLGREAPPEGVRFYHRAGWDEAAIESYRARFGRFARMIDALPGSFQRLEDGARFMIGAHEWRVVIGRGHTPEHACFHCPELRVFIAGDQVLPRISSNVSVHPVEPEADPLGEWLASIAKLRAGVPDDVLVLPAHNEPFYGLHERLERLERGVLRGLDRLREHTRMPCRAVDAFGVLFTGSVGSEDMMRYTLATGEALAFLNYLVRRGEMRRETDAEGVCWYALAAA</sequence>
<dbReference type="GO" id="GO:0016787">
    <property type="term" value="F:hydrolase activity"/>
    <property type="evidence" value="ECO:0007669"/>
    <property type="project" value="UniProtKB-KW"/>
</dbReference>
<dbReference type="InterPro" id="IPR036388">
    <property type="entry name" value="WH-like_DNA-bd_sf"/>
</dbReference>
<keyword evidence="2" id="KW-0378">Hydrolase</keyword>
<accession>A0A7Z2GBA3</accession>
<dbReference type="Pfam" id="PF00753">
    <property type="entry name" value="Lactamase_B"/>
    <property type="match status" value="1"/>
</dbReference>
<keyword evidence="3" id="KW-1185">Reference proteome</keyword>
<evidence type="ECO:0000259" key="1">
    <source>
        <dbReference type="SMART" id="SM00849"/>
    </source>
</evidence>
<dbReference type="InterPro" id="IPR001279">
    <property type="entry name" value="Metallo-B-lactamas"/>
</dbReference>
<dbReference type="OrthoDB" id="2971563at2"/>
<proteinExistence type="predicted"/>
<dbReference type="Proteomes" id="UP000434209">
    <property type="component" value="Chromosome 3"/>
</dbReference>
<dbReference type="PANTHER" id="PTHR42951">
    <property type="entry name" value="METALLO-BETA-LACTAMASE DOMAIN-CONTAINING"/>
    <property type="match status" value="1"/>
</dbReference>
<dbReference type="AlphaFoldDB" id="A0A7Z2GBA3"/>
<feature type="domain" description="Metallo-beta-lactamase" evidence="1">
    <location>
        <begin position="49"/>
        <end position="266"/>
    </location>
</feature>
<dbReference type="Gene3D" id="1.10.10.10">
    <property type="entry name" value="Winged helix-like DNA-binding domain superfamily/Winged helix DNA-binding domain"/>
    <property type="match status" value="1"/>
</dbReference>
<dbReference type="SMART" id="SM00849">
    <property type="entry name" value="Lactamase_B"/>
    <property type="match status" value="1"/>
</dbReference>
<protein>
    <submittedName>
        <fullName evidence="2">MBL fold metallo-hydrolase</fullName>
    </submittedName>
</protein>
<gene>
    <name evidence="2" type="ORF">FAZ97_26675</name>
</gene>
<evidence type="ECO:0000313" key="3">
    <source>
        <dbReference type="Proteomes" id="UP000434209"/>
    </source>
</evidence>
<dbReference type="InterPro" id="IPR050855">
    <property type="entry name" value="NDM-1-like"/>
</dbReference>
<reference evidence="2 3" key="1">
    <citation type="submission" date="2019-12" db="EMBL/GenBank/DDBJ databases">
        <title>Paraburkholderia acidiphila 7Q-K02 sp. nov and Paraburkholderia acidisoli DHF22 sp. nov., two strains isolated from forest soil.</title>
        <authorList>
            <person name="Gao Z."/>
            <person name="Qiu L."/>
        </authorList>
    </citation>
    <scope>NUCLEOTIDE SEQUENCE [LARGE SCALE GENOMIC DNA]</scope>
    <source>
        <strain evidence="2 3">7Q-K02</strain>
    </source>
</reference>
<dbReference type="InterPro" id="IPR036866">
    <property type="entry name" value="RibonucZ/Hydroxyglut_hydro"/>
</dbReference>
<dbReference type="EMBL" id="CP046911">
    <property type="protein sequence ID" value="QGZ58571.1"/>
    <property type="molecule type" value="Genomic_DNA"/>
</dbReference>
<dbReference type="Pfam" id="PF21221">
    <property type="entry name" value="B_lactamase-like_C"/>
    <property type="match status" value="1"/>
</dbReference>
<dbReference type="SUPFAM" id="SSF56281">
    <property type="entry name" value="Metallo-hydrolase/oxidoreductase"/>
    <property type="match status" value="1"/>
</dbReference>
<name>A0A7Z2GBA3_9BURK</name>
<dbReference type="KEGG" id="pacp:FAZ97_26675"/>
<evidence type="ECO:0000313" key="2">
    <source>
        <dbReference type="EMBL" id="QGZ58571.1"/>
    </source>
</evidence>
<organism evidence="2 3">
    <name type="scientific">Paraburkholderia acidiphila</name>
    <dbReference type="NCBI Taxonomy" id="2571747"/>
    <lineage>
        <taxon>Bacteria</taxon>
        <taxon>Pseudomonadati</taxon>
        <taxon>Pseudomonadota</taxon>
        <taxon>Betaproteobacteria</taxon>
        <taxon>Burkholderiales</taxon>
        <taxon>Burkholderiaceae</taxon>
        <taxon>Paraburkholderia</taxon>
    </lineage>
</organism>